<comment type="caution">
    <text evidence="6">The sequence shown here is derived from an EMBL/GenBank/DDBJ whole genome shotgun (WGS) entry which is preliminary data.</text>
</comment>
<keyword evidence="3" id="KW-0472">Membrane</keyword>
<name>B7ANH5_9FIRM</name>
<evidence type="ECO:0000313" key="6">
    <source>
        <dbReference type="EMBL" id="EEC58710.1"/>
    </source>
</evidence>
<dbReference type="CDD" id="cd04433">
    <property type="entry name" value="AFD_class_I"/>
    <property type="match status" value="1"/>
</dbReference>
<dbReference type="EMBL" id="ABVQ01000032">
    <property type="protein sequence ID" value="EEC58710.1"/>
    <property type="molecule type" value="Genomic_DNA"/>
</dbReference>
<dbReference type="Pfam" id="PF00501">
    <property type="entry name" value="AMP-binding"/>
    <property type="match status" value="1"/>
</dbReference>
<evidence type="ECO:0000256" key="2">
    <source>
        <dbReference type="ARBA" id="ARBA00022598"/>
    </source>
</evidence>
<accession>B7ANH5</accession>
<dbReference type="PANTHER" id="PTHR43201:SF5">
    <property type="entry name" value="MEDIUM-CHAIN ACYL-COA LIGASE ACSF2, MITOCHONDRIAL"/>
    <property type="match status" value="1"/>
</dbReference>
<keyword evidence="7" id="KW-1185">Reference proteome</keyword>
<proteinExistence type="inferred from homology"/>
<dbReference type="InterPro" id="IPR020845">
    <property type="entry name" value="AMP-binding_CS"/>
</dbReference>
<evidence type="ECO:0000313" key="7">
    <source>
        <dbReference type="Proteomes" id="UP000003136"/>
    </source>
</evidence>
<dbReference type="eggNOG" id="COG0318">
    <property type="taxonomic scope" value="Bacteria"/>
</dbReference>
<sequence length="473" mass="53129">MYDYLRKAVQQFPEKIAIKYKDVELSYSELDDVIKKIADECFSDIERCNIGIVVNSPMLFTMSLMAVSYIGCVAVPIYAYTGKEKIKELVKQFSLEYVIFEKGYDVLSCEESTTVLSDLIIHKEVSVGKNHSDKNCEIILLTSGTTGAPKGIMLSRDNIKSNVEAIGDYLRLTLNDKIFMVKNMNHSSSIIGELLIGLDNMCTIIFNSKILTASSMVNSILDNNITVFFAVPTILREIILKHKQLNLEKIGHLRIINFYGAPMSSQDIVKLVELLPNCNLIYSYGLTEASPRVTYIMGSDLLKKAGSSGRPIKNVKIEISNKGIDNNGEIVVSGPNVMLGYYNDAEKTRKTIVDGKLYTGDYGYIDEDGYLYVQGRKDNMIISAGKNIYPEEIEQVLQTAEGVKEVLVRNVSDDKGVEKFIAYIVTDDIEPNMSSLFEVCKNRLENYKIPSKFVYVKELEKTPSGKIVRKQQL</sequence>
<evidence type="ECO:0000259" key="5">
    <source>
        <dbReference type="Pfam" id="PF13193"/>
    </source>
</evidence>
<feature type="domain" description="AMP-dependent synthetase/ligase" evidence="4">
    <location>
        <begin position="6"/>
        <end position="342"/>
    </location>
</feature>
<dbReference type="PROSITE" id="PS00455">
    <property type="entry name" value="AMP_BINDING"/>
    <property type="match status" value="1"/>
</dbReference>
<reference evidence="6 7" key="2">
    <citation type="submission" date="2008-11" db="EMBL/GenBank/DDBJ databases">
        <authorList>
            <person name="Fulton L."/>
            <person name="Clifton S."/>
            <person name="Fulton B."/>
            <person name="Xu J."/>
            <person name="Minx P."/>
            <person name="Pepin K.H."/>
            <person name="Johnson M."/>
            <person name="Bhonagiri V."/>
            <person name="Nash W.E."/>
            <person name="Mardis E.R."/>
            <person name="Wilson R.K."/>
        </authorList>
    </citation>
    <scope>NUCLEOTIDE SEQUENCE [LARGE SCALE GENOMIC DNA]</scope>
    <source>
        <strain evidence="6 7">ATCC 43243</strain>
    </source>
</reference>
<evidence type="ECO:0008006" key="8">
    <source>
        <dbReference type="Google" id="ProtNLM"/>
    </source>
</evidence>
<evidence type="ECO:0000259" key="4">
    <source>
        <dbReference type="Pfam" id="PF00501"/>
    </source>
</evidence>
<dbReference type="Proteomes" id="UP000003136">
    <property type="component" value="Unassembled WGS sequence"/>
</dbReference>
<keyword evidence="2" id="KW-0436">Ligase</keyword>
<reference evidence="6 7" key="1">
    <citation type="submission" date="2008-11" db="EMBL/GenBank/DDBJ databases">
        <title>Draft genome sequence of Bacteroides pectinophilus (ATCC 43243).</title>
        <authorList>
            <person name="Sudarsanam P."/>
            <person name="Ley R."/>
            <person name="Guruge J."/>
            <person name="Turnbaugh P.J."/>
            <person name="Mahowald M."/>
            <person name="Liep D."/>
            <person name="Gordon J."/>
        </authorList>
    </citation>
    <scope>NUCLEOTIDE SEQUENCE [LARGE SCALE GENOMIC DNA]</scope>
    <source>
        <strain evidence="6 7">ATCC 43243</strain>
    </source>
</reference>
<keyword evidence="3" id="KW-1133">Transmembrane helix</keyword>
<dbReference type="GO" id="GO:0031956">
    <property type="term" value="F:medium-chain fatty acid-CoA ligase activity"/>
    <property type="evidence" value="ECO:0007669"/>
    <property type="project" value="TreeGrafter"/>
</dbReference>
<gene>
    <name evidence="6" type="ORF">BACPEC_00229</name>
</gene>
<comment type="similarity">
    <text evidence="1">Belongs to the ATP-dependent AMP-binding enzyme family.</text>
</comment>
<dbReference type="Gene3D" id="3.40.50.12780">
    <property type="entry name" value="N-terminal domain of ligase-like"/>
    <property type="match status" value="1"/>
</dbReference>
<dbReference type="InterPro" id="IPR025110">
    <property type="entry name" value="AMP-bd_C"/>
</dbReference>
<dbReference type="Pfam" id="PF13193">
    <property type="entry name" value="AMP-binding_C"/>
    <property type="match status" value="1"/>
</dbReference>
<dbReference type="HOGENOM" id="CLU_000022_59_0_9"/>
<dbReference type="SUPFAM" id="SSF56801">
    <property type="entry name" value="Acetyl-CoA synthetase-like"/>
    <property type="match status" value="1"/>
</dbReference>
<dbReference type="GO" id="GO:0006631">
    <property type="term" value="P:fatty acid metabolic process"/>
    <property type="evidence" value="ECO:0007669"/>
    <property type="project" value="TreeGrafter"/>
</dbReference>
<dbReference type="STRING" id="483218.BACPEC_00229"/>
<dbReference type="InterPro" id="IPR042099">
    <property type="entry name" value="ANL_N_sf"/>
</dbReference>
<keyword evidence="3" id="KW-0812">Transmembrane</keyword>
<evidence type="ECO:0000256" key="1">
    <source>
        <dbReference type="ARBA" id="ARBA00006432"/>
    </source>
</evidence>
<feature type="domain" description="AMP-binding enzyme C-terminal" evidence="5">
    <location>
        <begin position="392"/>
        <end position="466"/>
    </location>
</feature>
<dbReference type="InterPro" id="IPR045851">
    <property type="entry name" value="AMP-bd_C_sf"/>
</dbReference>
<protein>
    <recommendedName>
        <fullName evidence="8">AMP-dependent synthetase/ligase domain-containing protein</fullName>
    </recommendedName>
</protein>
<dbReference type="InterPro" id="IPR000873">
    <property type="entry name" value="AMP-dep_synth/lig_dom"/>
</dbReference>
<dbReference type="PANTHER" id="PTHR43201">
    <property type="entry name" value="ACYL-COA SYNTHETASE"/>
    <property type="match status" value="1"/>
</dbReference>
<feature type="transmembrane region" description="Helical" evidence="3">
    <location>
        <begin position="59"/>
        <end position="81"/>
    </location>
</feature>
<evidence type="ECO:0000256" key="3">
    <source>
        <dbReference type="SAM" id="Phobius"/>
    </source>
</evidence>
<organism evidence="6 7">
    <name type="scientific">[Bacteroides] pectinophilus ATCC 43243</name>
    <dbReference type="NCBI Taxonomy" id="483218"/>
    <lineage>
        <taxon>Bacteria</taxon>
        <taxon>Bacillati</taxon>
        <taxon>Bacillota</taxon>
        <taxon>Clostridia</taxon>
        <taxon>Eubacteriales</taxon>
    </lineage>
</organism>
<dbReference type="AlphaFoldDB" id="B7ANH5"/>
<dbReference type="Gene3D" id="3.30.300.30">
    <property type="match status" value="1"/>
</dbReference>